<name>A0A7X2T1V4_9CLOT</name>
<proteinExistence type="predicted"/>
<dbReference type="Proteomes" id="UP000460287">
    <property type="component" value="Unassembled WGS sequence"/>
</dbReference>
<dbReference type="EMBL" id="VULX01000019">
    <property type="protein sequence ID" value="MSR91979.1"/>
    <property type="molecule type" value="Genomic_DNA"/>
</dbReference>
<evidence type="ECO:0000313" key="1">
    <source>
        <dbReference type="EMBL" id="MSR91979.1"/>
    </source>
</evidence>
<comment type="caution">
    <text evidence="1">The sequence shown here is derived from an EMBL/GenBank/DDBJ whole genome shotgun (WGS) entry which is preliminary data.</text>
</comment>
<reference evidence="1 2" key="1">
    <citation type="submission" date="2019-08" db="EMBL/GenBank/DDBJ databases">
        <title>In-depth cultivation of the pig gut microbiome towards novel bacterial diversity and tailored functional studies.</title>
        <authorList>
            <person name="Wylensek D."/>
            <person name="Hitch T.C.A."/>
            <person name="Clavel T."/>
        </authorList>
    </citation>
    <scope>NUCLEOTIDE SEQUENCE [LARGE SCALE GENOMIC DNA]</scope>
    <source>
        <strain evidence="1 2">WCA-383-APC-5B</strain>
    </source>
</reference>
<keyword evidence="2" id="KW-1185">Reference proteome</keyword>
<gene>
    <name evidence="1" type="ORF">FYJ33_11385</name>
</gene>
<accession>A0A7X2T1V4</accession>
<protein>
    <submittedName>
        <fullName evidence="1">Uncharacterized protein</fullName>
    </submittedName>
</protein>
<organism evidence="1 2">
    <name type="scientific">Inconstantimicrobium porci</name>
    <dbReference type="NCBI Taxonomy" id="2652291"/>
    <lineage>
        <taxon>Bacteria</taxon>
        <taxon>Bacillati</taxon>
        <taxon>Bacillota</taxon>
        <taxon>Clostridia</taxon>
        <taxon>Eubacteriales</taxon>
        <taxon>Clostridiaceae</taxon>
        <taxon>Inconstantimicrobium</taxon>
    </lineage>
</organism>
<dbReference type="AlphaFoldDB" id="A0A7X2T1V4"/>
<dbReference type="RefSeq" id="WP_154531881.1">
    <property type="nucleotide sequence ID" value="NZ_JAQXTV010000214.1"/>
</dbReference>
<evidence type="ECO:0000313" key="2">
    <source>
        <dbReference type="Proteomes" id="UP000460287"/>
    </source>
</evidence>
<sequence>MADVINKKTNFVWNTKPITAQYGISVSKPDSAVKIGDGSGYGQGGYGNIPSCMPTCNNCSACCLSGSSNLVQDIEEIIL</sequence>